<evidence type="ECO:0000256" key="3">
    <source>
        <dbReference type="ARBA" id="ARBA00023015"/>
    </source>
</evidence>
<evidence type="ECO:0000256" key="1">
    <source>
        <dbReference type="ARBA" id="ARBA00005384"/>
    </source>
</evidence>
<dbReference type="Pfam" id="PF00155">
    <property type="entry name" value="Aminotran_1_2"/>
    <property type="match status" value="1"/>
</dbReference>
<dbReference type="Proteomes" id="UP000235616">
    <property type="component" value="Unassembled WGS sequence"/>
</dbReference>
<dbReference type="InterPro" id="IPR000524">
    <property type="entry name" value="Tscrpt_reg_HTH_GntR"/>
</dbReference>
<dbReference type="CDD" id="cd00609">
    <property type="entry name" value="AAT_like"/>
    <property type="match status" value="1"/>
</dbReference>
<evidence type="ECO:0000259" key="6">
    <source>
        <dbReference type="PROSITE" id="PS50949"/>
    </source>
</evidence>
<dbReference type="InterPro" id="IPR051446">
    <property type="entry name" value="HTH_trans_reg/aminotransferase"/>
</dbReference>
<dbReference type="PANTHER" id="PTHR46577">
    <property type="entry name" value="HTH-TYPE TRANSCRIPTIONAL REGULATORY PROTEIN GABR"/>
    <property type="match status" value="1"/>
</dbReference>
<feature type="domain" description="HTH gntR-type" evidence="6">
    <location>
        <begin position="28"/>
        <end position="96"/>
    </location>
</feature>
<evidence type="ECO:0000313" key="8">
    <source>
        <dbReference type="Proteomes" id="UP000235616"/>
    </source>
</evidence>
<keyword evidence="4 7" id="KW-0238">DNA-binding</keyword>
<dbReference type="GO" id="GO:0030170">
    <property type="term" value="F:pyridoxal phosphate binding"/>
    <property type="evidence" value="ECO:0007669"/>
    <property type="project" value="InterPro"/>
</dbReference>
<dbReference type="AlphaFoldDB" id="A0A2N7VXU8"/>
<keyword evidence="2" id="KW-0663">Pyridoxal phosphate</keyword>
<dbReference type="Gene3D" id="3.40.640.10">
    <property type="entry name" value="Type I PLP-dependent aspartate aminotransferase-like (Major domain)"/>
    <property type="match status" value="1"/>
</dbReference>
<dbReference type="GO" id="GO:0003677">
    <property type="term" value="F:DNA binding"/>
    <property type="evidence" value="ECO:0007669"/>
    <property type="project" value="UniProtKB-KW"/>
</dbReference>
<keyword evidence="5" id="KW-0804">Transcription</keyword>
<dbReference type="CDD" id="cd07377">
    <property type="entry name" value="WHTH_GntR"/>
    <property type="match status" value="1"/>
</dbReference>
<dbReference type="InterPro" id="IPR036388">
    <property type="entry name" value="WH-like_DNA-bd_sf"/>
</dbReference>
<dbReference type="InterPro" id="IPR015424">
    <property type="entry name" value="PyrdxlP-dep_Trfase"/>
</dbReference>
<accession>A0A2N7VXU8</accession>
<dbReference type="SUPFAM" id="SSF46785">
    <property type="entry name" value="Winged helix' DNA-binding domain"/>
    <property type="match status" value="1"/>
</dbReference>
<name>A0A2N7VXU8_9BURK</name>
<dbReference type="InterPro" id="IPR015421">
    <property type="entry name" value="PyrdxlP-dep_Trfase_major"/>
</dbReference>
<comment type="caution">
    <text evidence="7">The sequence shown here is derived from an EMBL/GenBank/DDBJ whole genome shotgun (WGS) entry which is preliminary data.</text>
</comment>
<dbReference type="PROSITE" id="PS50949">
    <property type="entry name" value="HTH_GNTR"/>
    <property type="match status" value="1"/>
</dbReference>
<evidence type="ECO:0000256" key="5">
    <source>
        <dbReference type="ARBA" id="ARBA00023163"/>
    </source>
</evidence>
<keyword evidence="3" id="KW-0805">Transcription regulation</keyword>
<organism evidence="7 8">
    <name type="scientific">Trinickia dabaoshanensis</name>
    <dbReference type="NCBI Taxonomy" id="564714"/>
    <lineage>
        <taxon>Bacteria</taxon>
        <taxon>Pseudomonadati</taxon>
        <taxon>Pseudomonadota</taxon>
        <taxon>Betaproteobacteria</taxon>
        <taxon>Burkholderiales</taxon>
        <taxon>Burkholderiaceae</taxon>
        <taxon>Trinickia</taxon>
    </lineage>
</organism>
<reference evidence="7 8" key="1">
    <citation type="submission" date="2018-01" db="EMBL/GenBank/DDBJ databases">
        <title>Whole genome analyses suggest that Burkholderia sensu lato contains two further novel genera in the rhizoxinica-symbiotica group Mycetohabitans gen. nov., and Trinickia gen. nov.: implications for the evolution of diazotrophy and nodulation in the Burkholderiaceae.</title>
        <authorList>
            <person name="Estrada-de los Santos P."/>
            <person name="Palmer M."/>
            <person name="Chavez-Ramirez B."/>
            <person name="Beukes C."/>
            <person name="Steenkamp E.T."/>
            <person name="Hirsch A.M."/>
            <person name="Manyaka P."/>
            <person name="Maluk M."/>
            <person name="Lafos M."/>
            <person name="Crook M."/>
            <person name="Gross E."/>
            <person name="Simon M.F."/>
            <person name="Bueno dos Reis Junior F."/>
            <person name="Poole P.S."/>
            <person name="Venter S.N."/>
            <person name="James E.K."/>
        </authorList>
    </citation>
    <scope>NUCLEOTIDE SEQUENCE [LARGE SCALE GENOMIC DNA]</scope>
    <source>
        <strain evidence="7 8">GIMN1.004</strain>
    </source>
</reference>
<proteinExistence type="inferred from homology"/>
<keyword evidence="8" id="KW-1185">Reference proteome</keyword>
<evidence type="ECO:0000313" key="7">
    <source>
        <dbReference type="EMBL" id="PMS21976.1"/>
    </source>
</evidence>
<sequence length="498" mass="53446">MTRPSKRAIREGVDNDGPVARIDRRNRVPLALQIYERIRAAIDTRALTPGARVASARVLASELGVARGTVEAAYQRLAGEGYLLARGPAGTIVSPNLSIVPRVLARAHGAGRAAASTMVDQHEAATATAPDPPPPLQLGIPALDAFPRKIWSRLAGRRARATLPADFGYGDPSGELALKQAIAAYLLVSRGVACRPRQVFVTSGYRAGLALAATTLLAPGDAVWIEDPCYPPTRAVLERASMAVAPVPVDDEGLVVAQGRALAPDARLAVVTPSHQAPLCVSMTVARRLTLLEWAAKARAWVFEDDYDGEFHYEGPTLPALKSLDSGDRVLYAGSFSKTLVPALSLGYLVVPDALVPRFAVAARIAPGSGARMMQAVVADFLEQGHFARHLKKMRLLYAQRRNWLAQALRTAFGERIEIDQTRGGMHLIVRVRGRATDRTLARRAQQAGLNCQPLSERYANAGAGARDKGVLMGFTNVTSAREASVIARRLHEAWALG</sequence>
<protein>
    <submittedName>
        <fullName evidence="7">DNA-binding protein</fullName>
    </submittedName>
</protein>
<dbReference type="PANTHER" id="PTHR46577:SF1">
    <property type="entry name" value="HTH-TYPE TRANSCRIPTIONAL REGULATORY PROTEIN GABR"/>
    <property type="match status" value="1"/>
</dbReference>
<dbReference type="Pfam" id="PF00392">
    <property type="entry name" value="GntR"/>
    <property type="match status" value="1"/>
</dbReference>
<dbReference type="RefSeq" id="WP_102644376.1">
    <property type="nucleotide sequence ID" value="NZ_PNYA01000004.1"/>
</dbReference>
<dbReference type="SUPFAM" id="SSF53383">
    <property type="entry name" value="PLP-dependent transferases"/>
    <property type="match status" value="1"/>
</dbReference>
<dbReference type="InterPro" id="IPR004839">
    <property type="entry name" value="Aminotransferase_I/II_large"/>
</dbReference>
<dbReference type="EMBL" id="PNYA01000004">
    <property type="protein sequence ID" value="PMS21976.1"/>
    <property type="molecule type" value="Genomic_DNA"/>
</dbReference>
<gene>
    <name evidence="7" type="ORF">C0Z18_05445</name>
</gene>
<evidence type="ECO:0000256" key="4">
    <source>
        <dbReference type="ARBA" id="ARBA00023125"/>
    </source>
</evidence>
<dbReference type="InterPro" id="IPR036390">
    <property type="entry name" value="WH_DNA-bd_sf"/>
</dbReference>
<dbReference type="GO" id="GO:0003700">
    <property type="term" value="F:DNA-binding transcription factor activity"/>
    <property type="evidence" value="ECO:0007669"/>
    <property type="project" value="InterPro"/>
</dbReference>
<dbReference type="SMART" id="SM00345">
    <property type="entry name" value="HTH_GNTR"/>
    <property type="match status" value="1"/>
</dbReference>
<dbReference type="Gene3D" id="1.10.10.10">
    <property type="entry name" value="Winged helix-like DNA-binding domain superfamily/Winged helix DNA-binding domain"/>
    <property type="match status" value="1"/>
</dbReference>
<evidence type="ECO:0000256" key="2">
    <source>
        <dbReference type="ARBA" id="ARBA00022898"/>
    </source>
</evidence>
<dbReference type="OrthoDB" id="9804020at2"/>
<comment type="similarity">
    <text evidence="1">In the C-terminal section; belongs to the class-I pyridoxal-phosphate-dependent aminotransferase family.</text>
</comment>